<reference evidence="4 5" key="1">
    <citation type="submission" date="2024-09" db="EMBL/GenBank/DDBJ databases">
        <authorList>
            <person name="Sun Q."/>
            <person name="Mori K."/>
        </authorList>
    </citation>
    <scope>NUCLEOTIDE SEQUENCE [LARGE SCALE GENOMIC DNA]</scope>
    <source>
        <strain evidence="4 5">CCM 7468</strain>
    </source>
</reference>
<feature type="domain" description="FIST" evidence="2">
    <location>
        <begin position="59"/>
        <end position="260"/>
    </location>
</feature>
<sequence length="429" mass="45699">MDHIREVEEPTEKSAGGRFRPPEQDPKNGGIVIVSARGASTHAVTLSCCEQLRRATPMCPSILLVFGGGKHTPEVILETIAGLYPQSCVVGGACAGIIVTEGSSCAGSEIGMVAFLAEDISPKAYCVDMLAHGDLEAGHQLGRLIRDQHAPNAAVLVLYDSVLSFEPRQLHSAGYLMQGFQTEWPGAMAAMGGGLLTDLNLTDGWILLNGEVRRHAALALVFPGSVTGDAIILRAARPISSFMAVTHIEGAEIFTLDGRRALDVVEEHLDAPLTDTAGHPSRIMTLGLKLGEQWESGTPDDYVNRLIVTADREKGSVTLFEPDFYEGALVQLMQNDPTIMLDMARSRVAGATVSREGGPQPFLRLYIDCAGRASAMSGAPVEEADVVTEALPDETSFLGFYSGVEIAPLGGRSRPLDWTGVLATYSRVG</sequence>
<dbReference type="RefSeq" id="WP_377052583.1">
    <property type="nucleotide sequence ID" value="NZ_JBHLVZ010000059.1"/>
</dbReference>
<proteinExistence type="predicted"/>
<comment type="caution">
    <text evidence="4">The sequence shown here is derived from an EMBL/GenBank/DDBJ whole genome shotgun (WGS) entry which is preliminary data.</text>
</comment>
<evidence type="ECO:0000313" key="4">
    <source>
        <dbReference type="EMBL" id="MFC0387285.1"/>
    </source>
</evidence>
<feature type="compositionally biased region" description="Basic and acidic residues" evidence="1">
    <location>
        <begin position="1"/>
        <end position="12"/>
    </location>
</feature>
<dbReference type="EMBL" id="JBHLVZ010000059">
    <property type="protein sequence ID" value="MFC0387285.1"/>
    <property type="molecule type" value="Genomic_DNA"/>
</dbReference>
<protein>
    <submittedName>
        <fullName evidence="4">FIST C-terminal domain-containing protein</fullName>
    </submittedName>
</protein>
<accession>A0ABV6IUK4</accession>
<dbReference type="SMART" id="SM00897">
    <property type="entry name" value="FIST"/>
    <property type="match status" value="1"/>
</dbReference>
<dbReference type="Pfam" id="PF08495">
    <property type="entry name" value="FIST"/>
    <property type="match status" value="1"/>
</dbReference>
<feature type="region of interest" description="Disordered" evidence="1">
    <location>
        <begin position="1"/>
        <end position="30"/>
    </location>
</feature>
<keyword evidence="5" id="KW-1185">Reference proteome</keyword>
<dbReference type="InterPro" id="IPR019494">
    <property type="entry name" value="FIST_C"/>
</dbReference>
<dbReference type="InterPro" id="IPR013702">
    <property type="entry name" value="FIST_domain_N"/>
</dbReference>
<organism evidence="4 5">
    <name type="scientific">Muricoccus vinaceus</name>
    <dbReference type="NCBI Taxonomy" id="424704"/>
    <lineage>
        <taxon>Bacteria</taxon>
        <taxon>Pseudomonadati</taxon>
        <taxon>Pseudomonadota</taxon>
        <taxon>Alphaproteobacteria</taxon>
        <taxon>Acetobacterales</taxon>
        <taxon>Roseomonadaceae</taxon>
        <taxon>Muricoccus</taxon>
    </lineage>
</organism>
<dbReference type="SMART" id="SM01204">
    <property type="entry name" value="FIST_C"/>
    <property type="match status" value="1"/>
</dbReference>
<name>A0ABV6IUK4_9PROT</name>
<gene>
    <name evidence="4" type="ORF">ACFFIC_17290</name>
</gene>
<evidence type="ECO:0000259" key="2">
    <source>
        <dbReference type="SMART" id="SM00897"/>
    </source>
</evidence>
<dbReference type="Proteomes" id="UP001589789">
    <property type="component" value="Unassembled WGS sequence"/>
</dbReference>
<dbReference type="Pfam" id="PF10442">
    <property type="entry name" value="FIST_C"/>
    <property type="match status" value="1"/>
</dbReference>
<evidence type="ECO:0000259" key="3">
    <source>
        <dbReference type="SMART" id="SM01204"/>
    </source>
</evidence>
<evidence type="ECO:0000313" key="5">
    <source>
        <dbReference type="Proteomes" id="UP001589789"/>
    </source>
</evidence>
<evidence type="ECO:0000256" key="1">
    <source>
        <dbReference type="SAM" id="MobiDB-lite"/>
    </source>
</evidence>
<feature type="domain" description="FIST C-domain" evidence="3">
    <location>
        <begin position="261"/>
        <end position="409"/>
    </location>
</feature>